<dbReference type="InterPro" id="IPR036396">
    <property type="entry name" value="Cyt_P450_sf"/>
</dbReference>
<dbReference type="GO" id="GO:0006805">
    <property type="term" value="P:xenobiotic metabolic process"/>
    <property type="evidence" value="ECO:0007669"/>
    <property type="project" value="TreeGrafter"/>
</dbReference>
<evidence type="ECO:0000256" key="4">
    <source>
        <dbReference type="ARBA" id="ARBA00023004"/>
    </source>
</evidence>
<accession>A0A401Q6N7</accession>
<feature type="non-terminal residue" evidence="5">
    <location>
        <position position="57"/>
    </location>
</feature>
<dbReference type="GO" id="GO:0020037">
    <property type="term" value="F:heme binding"/>
    <property type="evidence" value="ECO:0007669"/>
    <property type="project" value="InterPro"/>
</dbReference>
<sequence length="57" mass="6651">MHFRGYFIPKGMYVIPLLASVLFDKTQWKKPNVFDPAHFLDAEGRFVKNKAFMPFSA</sequence>
<dbReference type="PANTHER" id="PTHR24300">
    <property type="entry name" value="CYTOCHROME P450 508A4-RELATED"/>
    <property type="match status" value="1"/>
</dbReference>
<comment type="similarity">
    <text evidence="2">Belongs to the cytochrome P450 family.</text>
</comment>
<dbReference type="Gene3D" id="1.10.630.10">
    <property type="entry name" value="Cytochrome P450"/>
    <property type="match status" value="1"/>
</dbReference>
<dbReference type="AlphaFoldDB" id="A0A401Q6N7"/>
<protein>
    <recommendedName>
        <fullName evidence="7">Cytochrome P450</fullName>
    </recommendedName>
</protein>
<evidence type="ECO:0000313" key="6">
    <source>
        <dbReference type="Proteomes" id="UP000288216"/>
    </source>
</evidence>
<comment type="caution">
    <text evidence="5">The sequence shown here is derived from an EMBL/GenBank/DDBJ whole genome shotgun (WGS) entry which is preliminary data.</text>
</comment>
<evidence type="ECO:0000256" key="2">
    <source>
        <dbReference type="ARBA" id="ARBA00010617"/>
    </source>
</evidence>
<dbReference type="Pfam" id="PF00067">
    <property type="entry name" value="p450"/>
    <property type="match status" value="1"/>
</dbReference>
<comment type="cofactor">
    <cofactor evidence="1">
        <name>heme</name>
        <dbReference type="ChEBI" id="CHEBI:30413"/>
    </cofactor>
</comment>
<dbReference type="InterPro" id="IPR002401">
    <property type="entry name" value="Cyt_P450_E_grp-I"/>
</dbReference>
<keyword evidence="4" id="KW-0408">Iron</keyword>
<dbReference type="InterPro" id="IPR001128">
    <property type="entry name" value="Cyt_P450"/>
</dbReference>
<evidence type="ECO:0000256" key="3">
    <source>
        <dbReference type="ARBA" id="ARBA00022723"/>
    </source>
</evidence>
<dbReference type="PANTHER" id="PTHR24300:SF375">
    <property type="entry name" value="CYTOCHROME P450 FAMILY"/>
    <property type="match status" value="1"/>
</dbReference>
<dbReference type="InterPro" id="IPR050182">
    <property type="entry name" value="Cytochrome_P450_fam2"/>
</dbReference>
<dbReference type="STRING" id="75743.A0A401Q6N7"/>
<name>A0A401Q6N7_SCYTO</name>
<dbReference type="OrthoDB" id="2789670at2759"/>
<proteinExistence type="inferred from homology"/>
<keyword evidence="3" id="KW-0479">Metal-binding</keyword>
<dbReference type="PRINTS" id="PR00463">
    <property type="entry name" value="EP450I"/>
</dbReference>
<dbReference type="GO" id="GO:0005737">
    <property type="term" value="C:cytoplasm"/>
    <property type="evidence" value="ECO:0007669"/>
    <property type="project" value="TreeGrafter"/>
</dbReference>
<evidence type="ECO:0000256" key="1">
    <source>
        <dbReference type="ARBA" id="ARBA00001971"/>
    </source>
</evidence>
<dbReference type="Proteomes" id="UP000288216">
    <property type="component" value="Unassembled WGS sequence"/>
</dbReference>
<dbReference type="SUPFAM" id="SSF48264">
    <property type="entry name" value="Cytochrome P450"/>
    <property type="match status" value="1"/>
</dbReference>
<keyword evidence="6" id="KW-1185">Reference proteome</keyword>
<evidence type="ECO:0008006" key="7">
    <source>
        <dbReference type="Google" id="ProtNLM"/>
    </source>
</evidence>
<dbReference type="GO" id="GO:0006082">
    <property type="term" value="P:organic acid metabolic process"/>
    <property type="evidence" value="ECO:0007669"/>
    <property type="project" value="TreeGrafter"/>
</dbReference>
<dbReference type="GO" id="GO:0016712">
    <property type="term" value="F:oxidoreductase activity, acting on paired donors, with incorporation or reduction of molecular oxygen, reduced flavin or flavoprotein as one donor, and incorporation of one atom of oxygen"/>
    <property type="evidence" value="ECO:0007669"/>
    <property type="project" value="TreeGrafter"/>
</dbReference>
<gene>
    <name evidence="5" type="ORF">scyTo_0022958</name>
</gene>
<evidence type="ECO:0000313" key="5">
    <source>
        <dbReference type="EMBL" id="GCB81038.1"/>
    </source>
</evidence>
<dbReference type="GO" id="GO:0005506">
    <property type="term" value="F:iron ion binding"/>
    <property type="evidence" value="ECO:0007669"/>
    <property type="project" value="InterPro"/>
</dbReference>
<dbReference type="EMBL" id="BFAA01025144">
    <property type="protein sequence ID" value="GCB81038.1"/>
    <property type="molecule type" value="Genomic_DNA"/>
</dbReference>
<reference evidence="5 6" key="1">
    <citation type="journal article" date="2018" name="Nat. Ecol. Evol.">
        <title>Shark genomes provide insights into elasmobranch evolution and the origin of vertebrates.</title>
        <authorList>
            <person name="Hara Y"/>
            <person name="Yamaguchi K"/>
            <person name="Onimaru K"/>
            <person name="Kadota M"/>
            <person name="Koyanagi M"/>
            <person name="Keeley SD"/>
            <person name="Tatsumi K"/>
            <person name="Tanaka K"/>
            <person name="Motone F"/>
            <person name="Kageyama Y"/>
            <person name="Nozu R"/>
            <person name="Adachi N"/>
            <person name="Nishimura O"/>
            <person name="Nakagawa R"/>
            <person name="Tanegashima C"/>
            <person name="Kiyatake I"/>
            <person name="Matsumoto R"/>
            <person name="Murakumo K"/>
            <person name="Nishida K"/>
            <person name="Terakita A"/>
            <person name="Kuratani S"/>
            <person name="Sato K"/>
            <person name="Hyodo S Kuraku.S."/>
        </authorList>
    </citation>
    <scope>NUCLEOTIDE SEQUENCE [LARGE SCALE GENOMIC DNA]</scope>
</reference>
<organism evidence="5 6">
    <name type="scientific">Scyliorhinus torazame</name>
    <name type="common">Cloudy catshark</name>
    <name type="synonym">Catulus torazame</name>
    <dbReference type="NCBI Taxonomy" id="75743"/>
    <lineage>
        <taxon>Eukaryota</taxon>
        <taxon>Metazoa</taxon>
        <taxon>Chordata</taxon>
        <taxon>Craniata</taxon>
        <taxon>Vertebrata</taxon>
        <taxon>Chondrichthyes</taxon>
        <taxon>Elasmobranchii</taxon>
        <taxon>Galeomorphii</taxon>
        <taxon>Galeoidea</taxon>
        <taxon>Carcharhiniformes</taxon>
        <taxon>Scyliorhinidae</taxon>
        <taxon>Scyliorhinus</taxon>
    </lineage>
</organism>